<dbReference type="RefSeq" id="WP_301722181.1">
    <property type="nucleotide sequence ID" value="NZ_JAGGJB010000008.1"/>
</dbReference>
<dbReference type="InterPro" id="IPR011990">
    <property type="entry name" value="TPR-like_helical_dom_sf"/>
</dbReference>
<dbReference type="Gene3D" id="1.25.40.10">
    <property type="entry name" value="Tetratricopeptide repeat domain"/>
    <property type="match status" value="1"/>
</dbReference>
<dbReference type="PROSITE" id="PS51257">
    <property type="entry name" value="PROKAR_LIPOPROTEIN"/>
    <property type="match status" value="1"/>
</dbReference>
<proteinExistence type="predicted"/>
<feature type="chain" id="PRO_5043488131" description="Tetratricopeptide repeat protein" evidence="2">
    <location>
        <begin position="24"/>
        <end position="160"/>
    </location>
</feature>
<feature type="repeat" description="TPR" evidence="1">
    <location>
        <begin position="65"/>
        <end position="98"/>
    </location>
</feature>
<evidence type="ECO:0008006" key="5">
    <source>
        <dbReference type="Google" id="ProtNLM"/>
    </source>
</evidence>
<feature type="signal peptide" evidence="2">
    <location>
        <begin position="1"/>
        <end position="23"/>
    </location>
</feature>
<organism evidence="3 4">
    <name type="scientific">Pseudidiomarina terrestris</name>
    <dbReference type="NCBI Taxonomy" id="2820060"/>
    <lineage>
        <taxon>Bacteria</taxon>
        <taxon>Pseudomonadati</taxon>
        <taxon>Pseudomonadota</taxon>
        <taxon>Gammaproteobacteria</taxon>
        <taxon>Alteromonadales</taxon>
        <taxon>Idiomarinaceae</taxon>
        <taxon>Pseudidiomarina</taxon>
    </lineage>
</organism>
<evidence type="ECO:0000313" key="3">
    <source>
        <dbReference type="EMBL" id="MDN7125710.1"/>
    </source>
</evidence>
<evidence type="ECO:0000256" key="1">
    <source>
        <dbReference type="PROSITE-ProRule" id="PRU00339"/>
    </source>
</evidence>
<comment type="caution">
    <text evidence="3">The sequence shown here is derived from an EMBL/GenBank/DDBJ whole genome shotgun (WGS) entry which is preliminary data.</text>
</comment>
<dbReference type="InterPro" id="IPR019734">
    <property type="entry name" value="TPR_rpt"/>
</dbReference>
<evidence type="ECO:0000256" key="2">
    <source>
        <dbReference type="SAM" id="SignalP"/>
    </source>
</evidence>
<dbReference type="AlphaFoldDB" id="A0AAW7R4U2"/>
<dbReference type="EMBL" id="JAGGJB010000008">
    <property type="protein sequence ID" value="MDN7125710.1"/>
    <property type="molecule type" value="Genomic_DNA"/>
</dbReference>
<protein>
    <recommendedName>
        <fullName evidence="5">Tetratricopeptide repeat protein</fullName>
    </recommendedName>
</protein>
<name>A0AAW7R4U2_9GAMM</name>
<sequence>MPWSKLWLTIVLLLAGCQSTPKAAQQFDSNLEQQRQVAMQAYRQGDYHLAQGLLQKLAAHPVADPQAPCFLGAIYFRQHEYHAALNSFESCREQQPEQLEIWFNSAAIHLRLASELLLTGKSYARLDASGKPAGLERNYNELLQALLRLQRIATAEASVL</sequence>
<dbReference type="Proteomes" id="UP001169492">
    <property type="component" value="Unassembled WGS sequence"/>
</dbReference>
<keyword evidence="1" id="KW-0802">TPR repeat</keyword>
<reference evidence="3 4" key="1">
    <citation type="submission" date="2021-03" db="EMBL/GenBank/DDBJ databases">
        <title>Pseudidiomarina terrestris, a new bacterium isolated from saline soil.</title>
        <authorList>
            <person name="Galisteo C."/>
            <person name="De La Haba R."/>
            <person name="Sanchez-Porro C."/>
            <person name="Ventosa A."/>
        </authorList>
    </citation>
    <scope>NUCLEOTIDE SEQUENCE [LARGE SCALE GENOMIC DNA]</scope>
    <source>
        <strain evidence="3 4">1APP75-32.1</strain>
    </source>
</reference>
<dbReference type="SUPFAM" id="SSF48452">
    <property type="entry name" value="TPR-like"/>
    <property type="match status" value="1"/>
</dbReference>
<keyword evidence="2" id="KW-0732">Signal</keyword>
<dbReference type="PROSITE" id="PS50005">
    <property type="entry name" value="TPR"/>
    <property type="match status" value="1"/>
</dbReference>
<gene>
    <name evidence="3" type="ORF">J6I90_12535</name>
</gene>
<evidence type="ECO:0000313" key="4">
    <source>
        <dbReference type="Proteomes" id="UP001169492"/>
    </source>
</evidence>
<accession>A0AAW7R4U2</accession>